<dbReference type="PIRSF" id="PIRSF006060">
    <property type="entry name" value="AA_transporter"/>
    <property type="match status" value="1"/>
</dbReference>
<dbReference type="Pfam" id="PF13520">
    <property type="entry name" value="AA_permease_2"/>
    <property type="match status" value="1"/>
</dbReference>
<evidence type="ECO:0000256" key="4">
    <source>
        <dbReference type="ARBA" id="ARBA00022989"/>
    </source>
</evidence>
<dbReference type="AlphaFoldDB" id="A0A6J6B4F9"/>
<feature type="transmembrane region" description="Helical" evidence="6">
    <location>
        <begin position="102"/>
        <end position="119"/>
    </location>
</feature>
<sequence length="405" mass="42446">MAIIIGAGIYVLLGPAAKDAGAQVWLSFLIASGLSVLTAFSYMELSSMFPKAGSEQEFARHAFPSWVSATVGWSMALALVVAASTVALGFSRYLAEFFEVDFRLSAIAITMLMGFVSFLGMQRAIWLVLTLGAIEVGGLVLVFVVGAPSIGDVNLISGFDFGGVFASASLVFFAFIGFDEVITFSEETKNPKRTVPLALFLALSISTVLYVGVAIVAVSVLGVDGLVNSARPLADVMSQTVGDGSAKLMAAIALISTSSTVLLALTSASRMIYGTASSGNLPKVFASVHQRRTPLPALLASSVVAVALILFEDISLLAGATDVLIYVLFVVVNLVVVILRKRMPNHPRQFTVWGSIRGVPVLPILGIIATVSMGLNVERDASLLALVVVVVGVVIALLSSRRSVA</sequence>
<evidence type="ECO:0000256" key="3">
    <source>
        <dbReference type="ARBA" id="ARBA00022692"/>
    </source>
</evidence>
<keyword evidence="2" id="KW-1003">Cell membrane</keyword>
<evidence type="ECO:0000256" key="6">
    <source>
        <dbReference type="SAM" id="Phobius"/>
    </source>
</evidence>
<feature type="transmembrane region" description="Helical" evidence="6">
    <location>
        <begin position="126"/>
        <end position="150"/>
    </location>
</feature>
<evidence type="ECO:0000256" key="1">
    <source>
        <dbReference type="ARBA" id="ARBA00004651"/>
    </source>
</evidence>
<feature type="transmembrane region" description="Helical" evidence="6">
    <location>
        <begin position="294"/>
        <end position="311"/>
    </location>
</feature>
<dbReference type="Gene3D" id="1.20.1740.10">
    <property type="entry name" value="Amino acid/polyamine transporter I"/>
    <property type="match status" value="1"/>
</dbReference>
<feature type="transmembrane region" description="Helical" evidence="6">
    <location>
        <begin position="381"/>
        <end position="399"/>
    </location>
</feature>
<name>A0A6J6B4F9_9ZZZZ</name>
<protein>
    <submittedName>
        <fullName evidence="7">Unannotated protein</fullName>
    </submittedName>
</protein>
<keyword evidence="3 6" id="KW-0812">Transmembrane</keyword>
<organism evidence="7">
    <name type="scientific">freshwater metagenome</name>
    <dbReference type="NCBI Taxonomy" id="449393"/>
    <lineage>
        <taxon>unclassified sequences</taxon>
        <taxon>metagenomes</taxon>
        <taxon>ecological metagenomes</taxon>
    </lineage>
</organism>
<keyword evidence="5 6" id="KW-0472">Membrane</keyword>
<dbReference type="GO" id="GO:0005886">
    <property type="term" value="C:plasma membrane"/>
    <property type="evidence" value="ECO:0007669"/>
    <property type="project" value="UniProtKB-SubCell"/>
</dbReference>
<dbReference type="PANTHER" id="PTHR42770">
    <property type="entry name" value="AMINO ACID TRANSPORTER-RELATED"/>
    <property type="match status" value="1"/>
</dbReference>
<feature type="transmembrane region" description="Helical" evidence="6">
    <location>
        <begin position="28"/>
        <end position="45"/>
    </location>
</feature>
<dbReference type="PANTHER" id="PTHR42770:SF11">
    <property type="entry name" value="INNER MEMBRANE TRANSPORT PROTEIN YBAT"/>
    <property type="match status" value="1"/>
</dbReference>
<dbReference type="InterPro" id="IPR002293">
    <property type="entry name" value="AA/rel_permease1"/>
</dbReference>
<proteinExistence type="predicted"/>
<comment type="subcellular location">
    <subcellularLocation>
        <location evidence="1">Cell membrane</location>
        <topology evidence="1">Multi-pass membrane protein</topology>
    </subcellularLocation>
</comment>
<dbReference type="InterPro" id="IPR050367">
    <property type="entry name" value="APC_superfamily"/>
</dbReference>
<feature type="transmembrane region" description="Helical" evidence="6">
    <location>
        <begin position="323"/>
        <end position="340"/>
    </location>
</feature>
<keyword evidence="4 6" id="KW-1133">Transmembrane helix</keyword>
<evidence type="ECO:0000313" key="7">
    <source>
        <dbReference type="EMBL" id="CAB4533910.1"/>
    </source>
</evidence>
<dbReference type="EMBL" id="CAEZSE010000065">
    <property type="protein sequence ID" value="CAB4533910.1"/>
    <property type="molecule type" value="Genomic_DNA"/>
</dbReference>
<feature type="transmembrane region" description="Helical" evidence="6">
    <location>
        <begin position="248"/>
        <end position="273"/>
    </location>
</feature>
<evidence type="ECO:0000256" key="5">
    <source>
        <dbReference type="ARBA" id="ARBA00023136"/>
    </source>
</evidence>
<feature type="transmembrane region" description="Helical" evidence="6">
    <location>
        <begin position="352"/>
        <end position="375"/>
    </location>
</feature>
<dbReference type="GO" id="GO:0022857">
    <property type="term" value="F:transmembrane transporter activity"/>
    <property type="evidence" value="ECO:0007669"/>
    <property type="project" value="InterPro"/>
</dbReference>
<gene>
    <name evidence="7" type="ORF">UFOPK1353_00528</name>
</gene>
<feature type="transmembrane region" description="Helical" evidence="6">
    <location>
        <begin position="66"/>
        <end position="90"/>
    </location>
</feature>
<evidence type="ECO:0000256" key="2">
    <source>
        <dbReference type="ARBA" id="ARBA00022475"/>
    </source>
</evidence>
<feature type="transmembrane region" description="Helical" evidence="6">
    <location>
        <begin position="197"/>
        <end position="223"/>
    </location>
</feature>
<accession>A0A6J6B4F9</accession>
<feature type="transmembrane region" description="Helical" evidence="6">
    <location>
        <begin position="156"/>
        <end position="176"/>
    </location>
</feature>
<reference evidence="7" key="1">
    <citation type="submission" date="2020-05" db="EMBL/GenBank/DDBJ databases">
        <authorList>
            <person name="Chiriac C."/>
            <person name="Salcher M."/>
            <person name="Ghai R."/>
            <person name="Kavagutti S V."/>
        </authorList>
    </citation>
    <scope>NUCLEOTIDE SEQUENCE</scope>
</reference>